<keyword evidence="7" id="KW-1185">Reference proteome</keyword>
<evidence type="ECO:0000259" key="5">
    <source>
        <dbReference type="PROSITE" id="PS00498"/>
    </source>
</evidence>
<evidence type="ECO:0000256" key="3">
    <source>
        <dbReference type="ARBA" id="ARBA00023008"/>
    </source>
</evidence>
<comment type="caution">
    <text evidence="6">The sequence shown here is derived from an EMBL/GenBank/DDBJ whole genome shotgun (WGS) entry which is preliminary data.</text>
</comment>
<dbReference type="Proteomes" id="UP000254925">
    <property type="component" value="Unassembled WGS sequence"/>
</dbReference>
<dbReference type="SUPFAM" id="SSF48056">
    <property type="entry name" value="Di-copper centre-containing domain"/>
    <property type="match status" value="1"/>
</dbReference>
<evidence type="ECO:0000256" key="1">
    <source>
        <dbReference type="ARBA" id="ARBA00009928"/>
    </source>
</evidence>
<dbReference type="GO" id="GO:0016491">
    <property type="term" value="F:oxidoreductase activity"/>
    <property type="evidence" value="ECO:0007669"/>
    <property type="project" value="InterPro"/>
</dbReference>
<evidence type="ECO:0000256" key="2">
    <source>
        <dbReference type="ARBA" id="ARBA00022723"/>
    </source>
</evidence>
<keyword evidence="2" id="KW-0479">Metal-binding</keyword>
<dbReference type="PANTHER" id="PTHR11474">
    <property type="entry name" value="TYROSINASE FAMILY MEMBER"/>
    <property type="match status" value="1"/>
</dbReference>
<reference evidence="6 7" key="1">
    <citation type="submission" date="2018-07" db="EMBL/GenBank/DDBJ databases">
        <title>Genomic Encyclopedia of Type Strains, Phase IV (KMG-IV): sequencing the most valuable type-strain genomes for metagenomic binning, comparative biology and taxonomic classification.</title>
        <authorList>
            <person name="Goeker M."/>
        </authorList>
    </citation>
    <scope>NUCLEOTIDE SEQUENCE [LARGE SCALE GENOMIC DNA]</scope>
    <source>
        <strain evidence="6 7">DSM 14364</strain>
    </source>
</reference>
<dbReference type="PANTHER" id="PTHR11474:SF126">
    <property type="entry name" value="TYROSINASE-LIKE PROTEIN TYR-1-RELATED"/>
    <property type="match status" value="1"/>
</dbReference>
<feature type="domain" description="Tyrosinase copper-binding" evidence="5">
    <location>
        <begin position="294"/>
        <end position="305"/>
    </location>
</feature>
<dbReference type="InterPro" id="IPR002227">
    <property type="entry name" value="Tyrosinase_Cu-bd"/>
</dbReference>
<dbReference type="Pfam" id="PF00264">
    <property type="entry name" value="Tyrosinase"/>
    <property type="match status" value="2"/>
</dbReference>
<dbReference type="GO" id="GO:0046872">
    <property type="term" value="F:metal ion binding"/>
    <property type="evidence" value="ECO:0007669"/>
    <property type="project" value="UniProtKB-KW"/>
</dbReference>
<organism evidence="6 7">
    <name type="scientific">Microvirga subterranea</name>
    <dbReference type="NCBI Taxonomy" id="186651"/>
    <lineage>
        <taxon>Bacteria</taxon>
        <taxon>Pseudomonadati</taxon>
        <taxon>Pseudomonadota</taxon>
        <taxon>Alphaproteobacteria</taxon>
        <taxon>Hyphomicrobiales</taxon>
        <taxon>Methylobacteriaceae</taxon>
        <taxon>Microvirga</taxon>
    </lineage>
</organism>
<dbReference type="AlphaFoldDB" id="A0A370HI96"/>
<proteinExistence type="inferred from homology"/>
<dbReference type="EMBL" id="QQBB01000007">
    <property type="protein sequence ID" value="RDI57167.1"/>
    <property type="molecule type" value="Genomic_DNA"/>
</dbReference>
<dbReference type="RefSeq" id="WP_170151551.1">
    <property type="nucleotide sequence ID" value="NZ_QQBB01000007.1"/>
</dbReference>
<evidence type="ECO:0000313" key="7">
    <source>
        <dbReference type="Proteomes" id="UP000254925"/>
    </source>
</evidence>
<dbReference type="Gene3D" id="1.10.1280.10">
    <property type="entry name" value="Di-copper center containing domain from catechol oxidase"/>
    <property type="match status" value="2"/>
</dbReference>
<evidence type="ECO:0000313" key="6">
    <source>
        <dbReference type="EMBL" id="RDI57167.1"/>
    </source>
</evidence>
<gene>
    <name evidence="6" type="ORF">DES45_10784</name>
</gene>
<feature type="region of interest" description="Disordered" evidence="4">
    <location>
        <begin position="1"/>
        <end position="31"/>
    </location>
</feature>
<comment type="similarity">
    <text evidence="1">Belongs to the tyrosinase family.</text>
</comment>
<protein>
    <submittedName>
        <fullName evidence="6">Common central domain of tyrosinase</fullName>
    </submittedName>
</protein>
<name>A0A370HI96_9HYPH</name>
<dbReference type="PROSITE" id="PS00498">
    <property type="entry name" value="TYROSINASE_2"/>
    <property type="match status" value="1"/>
</dbReference>
<sequence length="349" mass="39347">MSERNNRARSSRKDALESDGHGDHLTLDHFPTRDEVARAEAAKPGHEPHVHGPHPMFDHFPTRDELRDAQAHFGIERMPDLETAWLRVERHLNETGLELRKSDLLTQLTPKLSDALIGDRLQIKPWILALLRALFRSRADHRTLSSAQRQQFNDAIQQVHADGSYQALAAVHADMSHNMHSNMGAVGTQRFLPWHRVYLLKMEDLLRSKKPGLTIPCWNYAVDKARPDWVWRPPSVTRPAPGASGSLPDPAGMNAILSNSGYTSFTEDLEFDAHNQVHNWCGGTLRSPPTASQDPIFWLLHANVDRIWDLWQLNHGGTPSLVGTDATMDPWTQTASDANDVIKLGYSYK</sequence>
<accession>A0A370HI96</accession>
<keyword evidence="3" id="KW-0186">Copper</keyword>
<evidence type="ECO:0000256" key="4">
    <source>
        <dbReference type="SAM" id="MobiDB-lite"/>
    </source>
</evidence>
<dbReference type="InterPro" id="IPR050316">
    <property type="entry name" value="Tyrosinase/Hemocyanin"/>
</dbReference>
<dbReference type="InterPro" id="IPR008922">
    <property type="entry name" value="Di-copper_centre_dom_sf"/>
</dbReference>